<dbReference type="SUPFAM" id="SSF109640">
    <property type="entry name" value="KRAB domain (Kruppel-associated box)"/>
    <property type="match status" value="1"/>
</dbReference>
<evidence type="ECO:0000259" key="2">
    <source>
        <dbReference type="PROSITE" id="PS50805"/>
    </source>
</evidence>
<dbReference type="AlphaFoldDB" id="A0A8J6BE61"/>
<dbReference type="Pfam" id="PF01352">
    <property type="entry name" value="KRAB"/>
    <property type="match status" value="1"/>
</dbReference>
<sequence length="91" mass="10520">HSRTRSPVTGPPSHSRTRSPVTGPPLHSKNHEQKILELTNKMIELLTREVPIRCQDVSVHLSMEEWEYLEGHKELYKDVMMEDHRPLTSPG</sequence>
<feature type="region of interest" description="Disordered" evidence="1">
    <location>
        <begin position="1"/>
        <end position="31"/>
    </location>
</feature>
<keyword evidence="4" id="KW-1185">Reference proteome</keyword>
<dbReference type="EMBL" id="WNTK01015342">
    <property type="protein sequence ID" value="KAG9461915.1"/>
    <property type="molecule type" value="Genomic_DNA"/>
</dbReference>
<feature type="domain" description="KRAB" evidence="2">
    <location>
        <begin position="52"/>
        <end position="91"/>
    </location>
</feature>
<evidence type="ECO:0000313" key="4">
    <source>
        <dbReference type="Proteomes" id="UP000770717"/>
    </source>
</evidence>
<gene>
    <name evidence="3" type="ORF">GDO78_015417</name>
</gene>
<dbReference type="InterPro" id="IPR036051">
    <property type="entry name" value="KRAB_dom_sf"/>
</dbReference>
<dbReference type="GO" id="GO:0006355">
    <property type="term" value="P:regulation of DNA-templated transcription"/>
    <property type="evidence" value="ECO:0007669"/>
    <property type="project" value="InterPro"/>
</dbReference>
<feature type="non-terminal residue" evidence="3">
    <location>
        <position position="91"/>
    </location>
</feature>
<dbReference type="Gene3D" id="6.10.140.140">
    <property type="match status" value="1"/>
</dbReference>
<protein>
    <recommendedName>
        <fullName evidence="2">KRAB domain-containing protein</fullName>
    </recommendedName>
</protein>
<dbReference type="CDD" id="cd07765">
    <property type="entry name" value="KRAB_A-box"/>
    <property type="match status" value="1"/>
</dbReference>
<evidence type="ECO:0000256" key="1">
    <source>
        <dbReference type="SAM" id="MobiDB-lite"/>
    </source>
</evidence>
<feature type="non-terminal residue" evidence="3">
    <location>
        <position position="1"/>
    </location>
</feature>
<organism evidence="3 4">
    <name type="scientific">Eleutherodactylus coqui</name>
    <name type="common">Puerto Rican coqui</name>
    <dbReference type="NCBI Taxonomy" id="57060"/>
    <lineage>
        <taxon>Eukaryota</taxon>
        <taxon>Metazoa</taxon>
        <taxon>Chordata</taxon>
        <taxon>Craniata</taxon>
        <taxon>Vertebrata</taxon>
        <taxon>Euteleostomi</taxon>
        <taxon>Amphibia</taxon>
        <taxon>Batrachia</taxon>
        <taxon>Anura</taxon>
        <taxon>Neobatrachia</taxon>
        <taxon>Hyloidea</taxon>
        <taxon>Eleutherodactylidae</taxon>
        <taxon>Eleutherodactylinae</taxon>
        <taxon>Eleutherodactylus</taxon>
        <taxon>Eleutherodactylus</taxon>
    </lineage>
</organism>
<dbReference type="PROSITE" id="PS50805">
    <property type="entry name" value="KRAB"/>
    <property type="match status" value="1"/>
</dbReference>
<name>A0A8J6BE61_ELECQ</name>
<dbReference type="OrthoDB" id="9892686at2759"/>
<dbReference type="InterPro" id="IPR001909">
    <property type="entry name" value="KRAB"/>
</dbReference>
<proteinExistence type="predicted"/>
<reference evidence="3" key="1">
    <citation type="thesis" date="2020" institute="ProQuest LLC" country="789 East Eisenhower Parkway, Ann Arbor, MI, USA">
        <title>Comparative Genomics and Chromosome Evolution.</title>
        <authorList>
            <person name="Mudd A.B."/>
        </authorList>
    </citation>
    <scope>NUCLEOTIDE SEQUENCE</scope>
    <source>
        <strain evidence="3">HN-11 Male</strain>
        <tissue evidence="3">Kidney and liver</tissue>
    </source>
</reference>
<comment type="caution">
    <text evidence="3">The sequence shown here is derived from an EMBL/GenBank/DDBJ whole genome shotgun (WGS) entry which is preliminary data.</text>
</comment>
<accession>A0A8J6BE61</accession>
<dbReference type="Proteomes" id="UP000770717">
    <property type="component" value="Unassembled WGS sequence"/>
</dbReference>
<evidence type="ECO:0000313" key="3">
    <source>
        <dbReference type="EMBL" id="KAG9461915.1"/>
    </source>
</evidence>